<evidence type="ECO:0000313" key="7">
    <source>
        <dbReference type="Proteomes" id="UP001055303"/>
    </source>
</evidence>
<gene>
    <name evidence="4" type="ORF">IFDJLNFL_4277</name>
    <name evidence="5" type="ORF">MTDSW087_05381</name>
</gene>
<dbReference type="Proteomes" id="UP000401717">
    <property type="component" value="Unassembled WGS sequence"/>
</dbReference>
<dbReference type="Pfam" id="PF04984">
    <property type="entry name" value="Phage_sheath_1"/>
    <property type="match status" value="1"/>
</dbReference>
<feature type="domain" description="Tail sheath protein subtilisin-like" evidence="2">
    <location>
        <begin position="208"/>
        <end position="356"/>
    </location>
</feature>
<dbReference type="InterPro" id="IPR020287">
    <property type="entry name" value="Tail_sheath_C"/>
</dbReference>
<reference evidence="5 6" key="1">
    <citation type="submission" date="2019-06" db="EMBL/GenBank/DDBJ databases">
        <authorList>
            <person name="Rodrigo-Torres L."/>
            <person name="Arahal R. D."/>
            <person name="Lucena T."/>
        </authorList>
    </citation>
    <scope>NUCLEOTIDE SEQUENCE [LARGE SCALE GENOMIC DNA]</scope>
    <source>
        <strain evidence="5 6">SW08-7</strain>
    </source>
</reference>
<dbReference type="Pfam" id="PF17482">
    <property type="entry name" value="Phage_sheath_1C"/>
    <property type="match status" value="1"/>
</dbReference>
<reference evidence="4" key="2">
    <citation type="journal article" date="2021" name="Front. Microbiol.">
        <title>Comprehensive Comparative Genomics and Phenotyping of Methylobacterium Species.</title>
        <authorList>
            <person name="Alessa O."/>
            <person name="Ogura Y."/>
            <person name="Fujitani Y."/>
            <person name="Takami H."/>
            <person name="Hayashi T."/>
            <person name="Sahin N."/>
            <person name="Tani A."/>
        </authorList>
    </citation>
    <scope>NUCLEOTIDE SEQUENCE</scope>
    <source>
        <strain evidence="4">DSM 22415</strain>
    </source>
</reference>
<feature type="domain" description="Tail sheath protein C-terminal" evidence="3">
    <location>
        <begin position="386"/>
        <end position="498"/>
    </location>
</feature>
<sequence>MVDVSPIPSSWKLPGTSITVDPSQAGTPTNPKFALLVGHPLASAPAPRDVVTAIGTQADANAYFGAGSMLARQFAAFFAINRSSPLFALPVAEPSSGVAATGTLTVSAAPTVAGTLSLYIAGQKVAIAIASADTAANVATKIAAAITAAPDLPVTASASSAAVTLTAKWKGLTGNDIRVEANYLGFYGGEFYPSSLTLTFPTDNVLSGGTGTPDFTAAIANLGDAPYRFVSLPHTDSGSRALWATEYGFSDSGRWGWMRQSYGQIWSARRDTYSGHMTWGPTANDPVIYTMGIEPQSPTPMWEWSAVFAANAALYLTADPARPLQTLTMNGCLPAPKSFRFNKTQLNAMATVGIAIQGTDLDGNTGGVPQILREQSSYQRNTQGQADNAYELATTLATLDEVFTRLRQAISNKFPRHKLADNGTRFGAGQAIVTPLIIKGELVAQYRIMENDGLVENATAFKNALVVERSTKEPNTVEVLYPPDLINQLRRLNIKCQFRLQFPLALAA</sequence>
<protein>
    <submittedName>
        <fullName evidence="5">Uncharacterized protein</fullName>
    </submittedName>
</protein>
<evidence type="ECO:0000259" key="2">
    <source>
        <dbReference type="Pfam" id="PF04984"/>
    </source>
</evidence>
<dbReference type="EMBL" id="CABFVH010000063">
    <property type="protein sequence ID" value="VUF15637.1"/>
    <property type="molecule type" value="Genomic_DNA"/>
</dbReference>
<evidence type="ECO:0000259" key="3">
    <source>
        <dbReference type="Pfam" id="PF17482"/>
    </source>
</evidence>
<dbReference type="AlphaFoldDB" id="A0A564G5P3"/>
<dbReference type="RefSeq" id="WP_144768396.1">
    <property type="nucleotide sequence ID" value="NZ_BPQI01000144.1"/>
</dbReference>
<dbReference type="InterPro" id="IPR007067">
    <property type="entry name" value="Tail_sheath"/>
</dbReference>
<dbReference type="Proteomes" id="UP001055303">
    <property type="component" value="Unassembled WGS sequence"/>
</dbReference>
<dbReference type="PIRSF" id="PIRSF007349">
    <property type="entry name" value="Tsp_L"/>
    <property type="match status" value="1"/>
</dbReference>
<dbReference type="OrthoDB" id="5442644at2"/>
<dbReference type="InterPro" id="IPR035089">
    <property type="entry name" value="Phage_sheath_subtilisin"/>
</dbReference>
<reference evidence="4" key="3">
    <citation type="submission" date="2021-08" db="EMBL/GenBank/DDBJ databases">
        <authorList>
            <person name="Tani A."/>
            <person name="Ola A."/>
            <person name="Ogura Y."/>
            <person name="Katsura K."/>
            <person name="Hayashi T."/>
        </authorList>
    </citation>
    <scope>NUCLEOTIDE SEQUENCE</scope>
    <source>
        <strain evidence="4">DSM 22415</strain>
    </source>
</reference>
<comment type="similarity">
    <text evidence="1">Belongs to the myoviridae tail sheath protein family.</text>
</comment>
<evidence type="ECO:0000313" key="4">
    <source>
        <dbReference type="EMBL" id="GJD58358.1"/>
    </source>
</evidence>
<name>A0A564G5P3_9HYPH</name>
<evidence type="ECO:0000313" key="5">
    <source>
        <dbReference type="EMBL" id="VUF15637.1"/>
    </source>
</evidence>
<evidence type="ECO:0000256" key="1">
    <source>
        <dbReference type="ARBA" id="ARBA00008005"/>
    </source>
</evidence>
<organism evidence="5 6">
    <name type="scientific">Methylobacterium dankookense</name>
    <dbReference type="NCBI Taxonomy" id="560405"/>
    <lineage>
        <taxon>Bacteria</taxon>
        <taxon>Pseudomonadati</taxon>
        <taxon>Pseudomonadota</taxon>
        <taxon>Alphaproteobacteria</taxon>
        <taxon>Hyphomicrobiales</taxon>
        <taxon>Methylobacteriaceae</taxon>
        <taxon>Methylobacterium</taxon>
    </lineage>
</organism>
<proteinExistence type="inferred from homology"/>
<dbReference type="EMBL" id="BPQI01000144">
    <property type="protein sequence ID" value="GJD58358.1"/>
    <property type="molecule type" value="Genomic_DNA"/>
</dbReference>
<keyword evidence="7" id="KW-1185">Reference proteome</keyword>
<accession>A0A564G5P3</accession>
<evidence type="ECO:0000313" key="6">
    <source>
        <dbReference type="Proteomes" id="UP000401717"/>
    </source>
</evidence>